<protein>
    <submittedName>
        <fullName evidence="4">Protein-disulfide isomerase</fullName>
    </submittedName>
</protein>
<dbReference type="EMBL" id="JARXVQ010000001">
    <property type="protein sequence ID" value="MDH6181104.1"/>
    <property type="molecule type" value="Genomic_DNA"/>
</dbReference>
<evidence type="ECO:0000313" key="5">
    <source>
        <dbReference type="Proteomes" id="UP001160142"/>
    </source>
</evidence>
<name>A0ABT6KPJ4_9MICO</name>
<keyword evidence="4" id="KW-0413">Isomerase</keyword>
<dbReference type="SUPFAM" id="SSF52833">
    <property type="entry name" value="Thioredoxin-like"/>
    <property type="match status" value="1"/>
</dbReference>
<feature type="transmembrane region" description="Helical" evidence="2">
    <location>
        <begin position="31"/>
        <end position="55"/>
    </location>
</feature>
<dbReference type="Pfam" id="PF13462">
    <property type="entry name" value="Thioredoxin_4"/>
    <property type="match status" value="1"/>
</dbReference>
<evidence type="ECO:0000259" key="3">
    <source>
        <dbReference type="Pfam" id="PF13462"/>
    </source>
</evidence>
<feature type="domain" description="Thioredoxin-like fold" evidence="3">
    <location>
        <begin position="86"/>
        <end position="248"/>
    </location>
</feature>
<evidence type="ECO:0000313" key="4">
    <source>
        <dbReference type="EMBL" id="MDH6181104.1"/>
    </source>
</evidence>
<comment type="caution">
    <text evidence="4">The sequence shown here is derived from an EMBL/GenBank/DDBJ whole genome shotgun (WGS) entry which is preliminary data.</text>
</comment>
<feature type="region of interest" description="Disordered" evidence="1">
    <location>
        <begin position="1"/>
        <end position="23"/>
    </location>
</feature>
<reference evidence="4 5" key="1">
    <citation type="submission" date="2023-04" db="EMBL/GenBank/DDBJ databases">
        <title>Genome Encyclopedia of Bacteria and Archaea VI: Functional Genomics of Type Strains.</title>
        <authorList>
            <person name="Whitman W."/>
        </authorList>
    </citation>
    <scope>NUCLEOTIDE SEQUENCE [LARGE SCALE GENOMIC DNA]</scope>
    <source>
        <strain evidence="4 5">SG_E_30_P1</strain>
    </source>
</reference>
<dbReference type="Proteomes" id="UP001160142">
    <property type="component" value="Unassembled WGS sequence"/>
</dbReference>
<organism evidence="4 5">
    <name type="scientific">Antiquaquibacter oligotrophicus</name>
    <dbReference type="NCBI Taxonomy" id="2880260"/>
    <lineage>
        <taxon>Bacteria</taxon>
        <taxon>Bacillati</taxon>
        <taxon>Actinomycetota</taxon>
        <taxon>Actinomycetes</taxon>
        <taxon>Micrococcales</taxon>
        <taxon>Microbacteriaceae</taxon>
        <taxon>Antiquaquibacter</taxon>
    </lineage>
</organism>
<dbReference type="Gene3D" id="3.40.30.10">
    <property type="entry name" value="Glutaredoxin"/>
    <property type="match status" value="1"/>
</dbReference>
<dbReference type="InterPro" id="IPR036249">
    <property type="entry name" value="Thioredoxin-like_sf"/>
</dbReference>
<proteinExistence type="predicted"/>
<keyword evidence="5" id="KW-1185">Reference proteome</keyword>
<dbReference type="GO" id="GO:0016853">
    <property type="term" value="F:isomerase activity"/>
    <property type="evidence" value="ECO:0007669"/>
    <property type="project" value="UniProtKB-KW"/>
</dbReference>
<dbReference type="InterPro" id="IPR012336">
    <property type="entry name" value="Thioredoxin-like_fold"/>
</dbReference>
<keyword evidence="2" id="KW-0472">Membrane</keyword>
<keyword evidence="2" id="KW-0812">Transmembrane</keyword>
<evidence type="ECO:0000256" key="1">
    <source>
        <dbReference type="SAM" id="MobiDB-lite"/>
    </source>
</evidence>
<gene>
    <name evidence="4" type="ORF">M2152_001286</name>
</gene>
<accession>A0ABT6KPJ4</accession>
<keyword evidence="2" id="KW-1133">Transmembrane helix</keyword>
<sequence>MTPKNDKLLEARQRANEVRKEHERKERRRRVLIQVSIIVGALVVVGGIAGAVIAANQAATVVNVPEASTEVTVNGAGGVPFEVGGTSVTVGDPDAPIALSLWEDFSCPHCQDYEALIGDTFNDLISKGEISLEVHSIRFVSNYGANAGSAATCVAEHAPDKWLDVRAGLFEIHGAETDLWTDDDFATYLSDEQGITDDATLSCVRDGKYARWILSNTIAAQDAGVEGTPTLFVNGDKSELLMPEELTEIASQASAQG</sequence>
<dbReference type="RefSeq" id="WP_322133426.1">
    <property type="nucleotide sequence ID" value="NZ_CP085036.1"/>
</dbReference>
<dbReference type="CDD" id="cd02972">
    <property type="entry name" value="DsbA_family"/>
    <property type="match status" value="1"/>
</dbReference>
<evidence type="ECO:0000256" key="2">
    <source>
        <dbReference type="SAM" id="Phobius"/>
    </source>
</evidence>